<evidence type="ECO:0000313" key="2">
    <source>
        <dbReference type="Proteomes" id="UP001172680"/>
    </source>
</evidence>
<protein>
    <submittedName>
        <fullName evidence="1">Uncharacterized protein</fullName>
    </submittedName>
</protein>
<keyword evidence="2" id="KW-1185">Reference proteome</keyword>
<sequence>MNSNPYWSGSQPSSSSTASSRRSGSERSYHSQSTAPTEHNDRPAAQHYETCYGRLEGHGDLEYEVPTDEYDVEYYDDPRSSVETYASTIPSEDEPDIGHDAYPDFDVPAQHPEAFPIDTLPATPRDFAELFPSSRRLWIHHDDSTVDGNKNLRIDTQVDTMSGRMQNLTLFHLRMHDLKDREFSLRRYCRDSGREVCHSVGKHHKAAAEKRPGLQRSLSSALATLWNKPDSKSSSSPGIKRSDSGYNSMNGEEDSEASIKPVTSQKGHPQTPTNTIKLEFSNYAHVEVKRQGAKSNKRYEFEYWGTNYAWRRVVKMDGHHEQASFHLVRSDSEEALAHIVPAALTRAQFQDEAAKGGWVSPCSMWISDRKIISGLPDISDVVVASGLIALVDDCIRRRFHSKKSTQLMIPLSRTSSFKVEYIGPKRLIDEVFNRSTSSRRPTLPRRTSYRA</sequence>
<dbReference type="Proteomes" id="UP001172680">
    <property type="component" value="Unassembled WGS sequence"/>
</dbReference>
<reference evidence="1" key="1">
    <citation type="submission" date="2022-10" db="EMBL/GenBank/DDBJ databases">
        <title>Culturing micro-colonial fungi from biological soil crusts in the Mojave desert and describing Neophaeococcomyces mojavensis, and introducing the new genera and species Taxawa tesnikishii.</title>
        <authorList>
            <person name="Kurbessoian T."/>
            <person name="Stajich J.E."/>
        </authorList>
    </citation>
    <scope>NUCLEOTIDE SEQUENCE</scope>
    <source>
        <strain evidence="1">JES_115</strain>
    </source>
</reference>
<comment type="caution">
    <text evidence="1">The sequence shown here is derived from an EMBL/GenBank/DDBJ whole genome shotgun (WGS) entry which is preliminary data.</text>
</comment>
<name>A0ACC2YKJ1_9PEZI</name>
<gene>
    <name evidence="1" type="ORF">H2199_008144</name>
</gene>
<dbReference type="EMBL" id="JAPDRP010000026">
    <property type="protein sequence ID" value="KAJ9635792.1"/>
    <property type="molecule type" value="Genomic_DNA"/>
</dbReference>
<proteinExistence type="predicted"/>
<accession>A0ACC2YKJ1</accession>
<organism evidence="1 2">
    <name type="scientific">Coniosporium tulheliwenetii</name>
    <dbReference type="NCBI Taxonomy" id="3383036"/>
    <lineage>
        <taxon>Eukaryota</taxon>
        <taxon>Fungi</taxon>
        <taxon>Dikarya</taxon>
        <taxon>Ascomycota</taxon>
        <taxon>Pezizomycotina</taxon>
        <taxon>Dothideomycetes</taxon>
        <taxon>Dothideomycetes incertae sedis</taxon>
        <taxon>Coniosporium</taxon>
    </lineage>
</organism>
<evidence type="ECO:0000313" key="1">
    <source>
        <dbReference type="EMBL" id="KAJ9635792.1"/>
    </source>
</evidence>